<evidence type="ECO:0000256" key="8">
    <source>
        <dbReference type="ARBA" id="ARBA00022927"/>
    </source>
</evidence>
<keyword evidence="4 12" id="KW-0812">Transmembrane</keyword>
<dbReference type="FunFam" id="2.130.10.10:FF:000612">
    <property type="entry name" value="SEC12-like protein 2"/>
    <property type="match status" value="1"/>
</dbReference>
<dbReference type="PROSITE" id="PS50082">
    <property type="entry name" value="WD_REPEATS_2"/>
    <property type="match status" value="1"/>
</dbReference>
<dbReference type="RefSeq" id="XP_027097846.1">
    <property type="nucleotide sequence ID" value="XM_027242045.2"/>
</dbReference>
<dbReference type="Pfam" id="PF00400">
    <property type="entry name" value="WD40"/>
    <property type="match status" value="3"/>
</dbReference>
<gene>
    <name evidence="14" type="primary">LOC113717279</name>
</gene>
<keyword evidence="5" id="KW-0677">Repeat</keyword>
<dbReference type="PANTHER" id="PTHR23284">
    <property type="entry name" value="PROLACTIN REGULATORY ELEMENT BINDING PROTEIN"/>
    <property type="match status" value="1"/>
</dbReference>
<dbReference type="GO" id="GO:0006888">
    <property type="term" value="P:endoplasmic reticulum to Golgi vesicle-mediated transport"/>
    <property type="evidence" value="ECO:0007669"/>
    <property type="project" value="TreeGrafter"/>
</dbReference>
<accession>A0A6P6V5A5</accession>
<evidence type="ECO:0000313" key="14">
    <source>
        <dbReference type="RefSeq" id="XP_027097846.1"/>
    </source>
</evidence>
<dbReference type="GO" id="GO:0005085">
    <property type="term" value="F:guanyl-nucleotide exchange factor activity"/>
    <property type="evidence" value="ECO:0007669"/>
    <property type="project" value="InterPro"/>
</dbReference>
<evidence type="ECO:0000256" key="10">
    <source>
        <dbReference type="ARBA" id="ARBA00023136"/>
    </source>
</evidence>
<feature type="transmembrane region" description="Helical" evidence="12">
    <location>
        <begin position="359"/>
        <end position="377"/>
    </location>
</feature>
<keyword evidence="2" id="KW-0813">Transport</keyword>
<dbReference type="SMART" id="SM00320">
    <property type="entry name" value="WD40"/>
    <property type="match status" value="5"/>
</dbReference>
<keyword evidence="3 11" id="KW-0853">WD repeat</keyword>
<evidence type="ECO:0000256" key="6">
    <source>
        <dbReference type="ARBA" id="ARBA00022824"/>
    </source>
</evidence>
<keyword evidence="6" id="KW-0256">Endoplasmic reticulum</keyword>
<dbReference type="GeneID" id="113717279"/>
<name>A0A6P6V5A5_COFAR</name>
<comment type="subcellular location">
    <subcellularLocation>
        <location evidence="1">Endoplasmic reticulum membrane</location>
        <topology evidence="1">Single-pass membrane protein</topology>
    </subcellularLocation>
</comment>
<keyword evidence="9 12" id="KW-1133">Transmembrane helix</keyword>
<dbReference type="InterPro" id="IPR045260">
    <property type="entry name" value="Sec12-like"/>
</dbReference>
<sequence>MGEISNSQKYGVPLYGAGWVPPCAIRSIFSKEDADSGDDSKAPPPAAEENHVVLTGGGGEGSSGIPNALLFAKFDFEANSLSDRPVARLATGEDLPYRIAVHPGGEGVICSLPKSCRLYEWAAFEKADDSTLDLRSSERALEHLEDVGQQLSLAFNNEGTLLATGGEDGKLRIFQWPAMELTLNEANAHASVKDLHFSPDGKLLVSVGSGPARVWDVTNSIAIATLQKENDEQFCFCKFSPGRDGNQFLYIIAMKDRGACILKWNTTTWRKMSSKRIVRDAVSAFDVSIDGKLLAVGTIEGNIWVLSSNSMSVQTVVKKAHLGLVTALRFSKDSRYLLSASMDSSARVTQIKDEEKNGLRLWIILLMILLAIAAYFVKNKELLPQQLDFVKRL</sequence>
<proteinExistence type="predicted"/>
<evidence type="ECO:0000256" key="5">
    <source>
        <dbReference type="ARBA" id="ARBA00022737"/>
    </source>
</evidence>
<keyword evidence="10 12" id="KW-0472">Membrane</keyword>
<evidence type="ECO:0000256" key="4">
    <source>
        <dbReference type="ARBA" id="ARBA00022692"/>
    </source>
</evidence>
<dbReference type="OrthoDB" id="2013972at2759"/>
<dbReference type="AlphaFoldDB" id="A0A6P6V5A5"/>
<evidence type="ECO:0000256" key="12">
    <source>
        <dbReference type="SAM" id="Phobius"/>
    </source>
</evidence>
<reference evidence="13" key="1">
    <citation type="journal article" date="2025" name="Foods">
        <title>Unveiling the Microbial Signatures of Arabica Coffee Cherries: Insights into Ripeness Specific Diversity, Functional Traits, and Implications for Quality and Safety.</title>
        <authorList>
            <consortium name="RefSeq"/>
            <person name="Tenea G.N."/>
            <person name="Cifuentes V."/>
            <person name="Reyes P."/>
            <person name="Cevallos-Vallejos M."/>
        </authorList>
    </citation>
    <scope>NUCLEOTIDE SEQUENCE [LARGE SCALE GENOMIC DNA]</scope>
</reference>
<dbReference type="InterPro" id="IPR001680">
    <property type="entry name" value="WD40_rpt"/>
</dbReference>
<dbReference type="Proteomes" id="UP001652660">
    <property type="component" value="Chromosome 11c"/>
</dbReference>
<dbReference type="Gene3D" id="2.130.10.10">
    <property type="entry name" value="YVTN repeat-like/Quinoprotein amine dehydrogenase"/>
    <property type="match status" value="1"/>
</dbReference>
<keyword evidence="13" id="KW-1185">Reference proteome</keyword>
<dbReference type="GO" id="GO:0005789">
    <property type="term" value="C:endoplasmic reticulum membrane"/>
    <property type="evidence" value="ECO:0007669"/>
    <property type="project" value="UniProtKB-SubCell"/>
</dbReference>
<evidence type="ECO:0000256" key="7">
    <source>
        <dbReference type="ARBA" id="ARBA00022892"/>
    </source>
</evidence>
<evidence type="ECO:0000256" key="2">
    <source>
        <dbReference type="ARBA" id="ARBA00022448"/>
    </source>
</evidence>
<dbReference type="InterPro" id="IPR036322">
    <property type="entry name" value="WD40_repeat_dom_sf"/>
</dbReference>
<organism evidence="13 14">
    <name type="scientific">Coffea arabica</name>
    <name type="common">Arabian coffee</name>
    <dbReference type="NCBI Taxonomy" id="13443"/>
    <lineage>
        <taxon>Eukaryota</taxon>
        <taxon>Viridiplantae</taxon>
        <taxon>Streptophyta</taxon>
        <taxon>Embryophyta</taxon>
        <taxon>Tracheophyta</taxon>
        <taxon>Spermatophyta</taxon>
        <taxon>Magnoliopsida</taxon>
        <taxon>eudicotyledons</taxon>
        <taxon>Gunneridae</taxon>
        <taxon>Pentapetalae</taxon>
        <taxon>asterids</taxon>
        <taxon>lamiids</taxon>
        <taxon>Gentianales</taxon>
        <taxon>Rubiaceae</taxon>
        <taxon>Ixoroideae</taxon>
        <taxon>Gardenieae complex</taxon>
        <taxon>Bertiereae - Coffeeae clade</taxon>
        <taxon>Coffeeae</taxon>
        <taxon>Coffea</taxon>
    </lineage>
</organism>
<evidence type="ECO:0000256" key="1">
    <source>
        <dbReference type="ARBA" id="ARBA00004389"/>
    </source>
</evidence>
<dbReference type="SUPFAM" id="SSF50978">
    <property type="entry name" value="WD40 repeat-like"/>
    <property type="match status" value="1"/>
</dbReference>
<keyword evidence="7" id="KW-0931">ER-Golgi transport</keyword>
<dbReference type="GO" id="GO:0003400">
    <property type="term" value="P:regulation of COPII vesicle coating"/>
    <property type="evidence" value="ECO:0007669"/>
    <property type="project" value="TreeGrafter"/>
</dbReference>
<evidence type="ECO:0000256" key="11">
    <source>
        <dbReference type="PROSITE-ProRule" id="PRU00221"/>
    </source>
</evidence>
<dbReference type="InterPro" id="IPR015943">
    <property type="entry name" value="WD40/YVTN_repeat-like_dom_sf"/>
</dbReference>
<feature type="repeat" description="WD" evidence="11">
    <location>
        <begin position="318"/>
        <end position="348"/>
    </location>
</feature>
<keyword evidence="8" id="KW-0653">Protein transport</keyword>
<evidence type="ECO:0000256" key="9">
    <source>
        <dbReference type="ARBA" id="ARBA00022989"/>
    </source>
</evidence>
<evidence type="ECO:0000256" key="3">
    <source>
        <dbReference type="ARBA" id="ARBA00022574"/>
    </source>
</evidence>
<reference evidence="14" key="2">
    <citation type="submission" date="2025-08" db="UniProtKB">
        <authorList>
            <consortium name="RefSeq"/>
        </authorList>
    </citation>
    <scope>IDENTIFICATION</scope>
    <source>
        <tissue evidence="14">Leaves</tissue>
    </source>
</reference>
<protein>
    <submittedName>
        <fullName evidence="14">SEC12-like protein 2</fullName>
    </submittedName>
</protein>
<dbReference type="PANTHER" id="PTHR23284:SF0">
    <property type="entry name" value="PROLACTIN REGULATORY ELEMENT-BINDING PROTEIN"/>
    <property type="match status" value="1"/>
</dbReference>
<dbReference type="GO" id="GO:0015031">
    <property type="term" value="P:protein transport"/>
    <property type="evidence" value="ECO:0007669"/>
    <property type="project" value="UniProtKB-KW"/>
</dbReference>
<evidence type="ECO:0000313" key="13">
    <source>
        <dbReference type="Proteomes" id="UP001652660"/>
    </source>
</evidence>